<dbReference type="PANTHER" id="PTHR42923:SF17">
    <property type="entry name" value="AMINE OXIDASE DOMAIN-CONTAINING PROTEIN"/>
    <property type="match status" value="1"/>
</dbReference>
<organism evidence="2 3">
    <name type="scientific">Catenulispora subtropica</name>
    <dbReference type="NCBI Taxonomy" id="450798"/>
    <lineage>
        <taxon>Bacteria</taxon>
        <taxon>Bacillati</taxon>
        <taxon>Actinomycetota</taxon>
        <taxon>Actinomycetes</taxon>
        <taxon>Catenulisporales</taxon>
        <taxon>Catenulisporaceae</taxon>
        <taxon>Catenulispora</taxon>
    </lineage>
</organism>
<keyword evidence="3" id="KW-1185">Reference proteome</keyword>
<dbReference type="Gene3D" id="1.10.405.20">
    <property type="match status" value="1"/>
</dbReference>
<feature type="domain" description="Amine oxidase" evidence="1">
    <location>
        <begin position="22"/>
        <end position="446"/>
    </location>
</feature>
<reference evidence="2 3" key="1">
    <citation type="journal article" date="2019" name="Int. J. Syst. Evol. Microbiol.">
        <title>The Global Catalogue of Microorganisms (GCM) 10K type strain sequencing project: providing services to taxonomists for standard genome sequencing and annotation.</title>
        <authorList>
            <consortium name="The Broad Institute Genomics Platform"/>
            <consortium name="The Broad Institute Genome Sequencing Center for Infectious Disease"/>
            <person name="Wu L."/>
            <person name="Ma J."/>
        </authorList>
    </citation>
    <scope>NUCLEOTIDE SEQUENCE [LARGE SCALE GENOMIC DNA]</scope>
    <source>
        <strain evidence="2 3">JCM 16013</strain>
    </source>
</reference>
<dbReference type="EMBL" id="BAAAQM010000044">
    <property type="protein sequence ID" value="GAA1990834.1"/>
    <property type="molecule type" value="Genomic_DNA"/>
</dbReference>
<accession>A0ABN2SQY4</accession>
<dbReference type="Proteomes" id="UP001499854">
    <property type="component" value="Unassembled WGS sequence"/>
</dbReference>
<protein>
    <submittedName>
        <fullName evidence="2">FAD-dependent oxidoreductase</fullName>
    </submittedName>
</protein>
<evidence type="ECO:0000313" key="3">
    <source>
        <dbReference type="Proteomes" id="UP001499854"/>
    </source>
</evidence>
<dbReference type="InterPro" id="IPR036188">
    <property type="entry name" value="FAD/NAD-bd_sf"/>
</dbReference>
<dbReference type="Gene3D" id="3.30.70.1990">
    <property type="match status" value="1"/>
</dbReference>
<dbReference type="PANTHER" id="PTHR42923">
    <property type="entry name" value="PROTOPORPHYRINOGEN OXIDASE"/>
    <property type="match status" value="1"/>
</dbReference>
<dbReference type="Gene3D" id="3.50.50.60">
    <property type="entry name" value="FAD/NAD(P)-binding domain"/>
    <property type="match status" value="1"/>
</dbReference>
<proteinExistence type="predicted"/>
<dbReference type="InterPro" id="IPR050464">
    <property type="entry name" value="Zeta_carotene_desat/Oxidored"/>
</dbReference>
<dbReference type="Pfam" id="PF01593">
    <property type="entry name" value="Amino_oxidase"/>
    <property type="match status" value="1"/>
</dbReference>
<sequence>MAGTTRRHASDREQVAVIGSGIAGLTAAWLLQRRYDVLLFEADGRPGGHAHTHEVTDRTGRLLSVDSGFIVHNRRTYPHLIRLFDELGVATQPTDMSMSVRCEGCGLEYAGAKGPRGLFAAPAQALRPPFLRMLLEVRRFHHDARALLAGTPRPSAASGGTLRDFLDAGGYSRFFTDHFILPLVSAVWSSGRETAERYPAAYLFEFLNHHGMLAVTGSPRWRTVSGGSKTYVDRAVKNLHAVHLSTPVRAVHRTGEGVLVRDDADEVHTVSRVVVATHSDQALRLLADAGPAEREVLGAIGYTTNETVLHTDARLLPSARRARGSWNYLLPSCARSDARRGSTTATGGSTKPAVPDRAVVTYAMNRLHRFDSPTEYLVTMNAADRIDPAAVIERMVYEHPVYTPESVAAQARLPELTTATTAFAGAYHGWGFHEDGCASGVAAAAAFGVTW</sequence>
<dbReference type="SUPFAM" id="SSF51905">
    <property type="entry name" value="FAD/NAD(P)-binding domain"/>
    <property type="match status" value="1"/>
</dbReference>
<dbReference type="RefSeq" id="WP_344660762.1">
    <property type="nucleotide sequence ID" value="NZ_BAAAQM010000044.1"/>
</dbReference>
<dbReference type="InterPro" id="IPR002937">
    <property type="entry name" value="Amino_oxidase"/>
</dbReference>
<comment type="caution">
    <text evidence="2">The sequence shown here is derived from an EMBL/GenBank/DDBJ whole genome shotgun (WGS) entry which is preliminary data.</text>
</comment>
<evidence type="ECO:0000313" key="2">
    <source>
        <dbReference type="EMBL" id="GAA1990834.1"/>
    </source>
</evidence>
<gene>
    <name evidence="2" type="ORF">GCM10009838_62690</name>
</gene>
<name>A0ABN2SQY4_9ACTN</name>
<evidence type="ECO:0000259" key="1">
    <source>
        <dbReference type="Pfam" id="PF01593"/>
    </source>
</evidence>